<evidence type="ECO:0000256" key="3">
    <source>
        <dbReference type="ARBA" id="ARBA00022491"/>
    </source>
</evidence>
<evidence type="ECO:0000256" key="7">
    <source>
        <dbReference type="ARBA" id="ARBA00023294"/>
    </source>
</evidence>
<dbReference type="PANTHER" id="PTHR31734:SF38">
    <property type="entry name" value="AUXIN-RESPONSIVE PROTEIN IAA29"/>
    <property type="match status" value="1"/>
</dbReference>
<dbReference type="Proteomes" id="UP001293254">
    <property type="component" value="Unassembled WGS sequence"/>
</dbReference>
<keyword evidence="6 8" id="KW-0539">Nucleus</keyword>
<dbReference type="InterPro" id="IPR033389">
    <property type="entry name" value="AUX/IAA_dom"/>
</dbReference>
<keyword evidence="5 8" id="KW-0804">Transcription</keyword>
<dbReference type="Pfam" id="PF02309">
    <property type="entry name" value="AUX_IAA"/>
    <property type="match status" value="1"/>
</dbReference>
<dbReference type="AlphaFoldDB" id="A0AAE1Y206"/>
<keyword evidence="11" id="KW-1185">Reference proteome</keyword>
<dbReference type="PANTHER" id="PTHR31734">
    <property type="entry name" value="AUXIN-RESPONSIVE PROTEIN IAA17"/>
    <property type="match status" value="1"/>
</dbReference>
<gene>
    <name evidence="10" type="ORF">Salat_1798300</name>
</gene>
<dbReference type="GO" id="GO:0006355">
    <property type="term" value="P:regulation of DNA-templated transcription"/>
    <property type="evidence" value="ECO:0007669"/>
    <property type="project" value="InterPro"/>
</dbReference>
<comment type="function">
    <text evidence="8">Aux/IAA proteins are short-lived transcriptional factors that function as repressors of early auxin response genes at low auxin concentrations.</text>
</comment>
<protein>
    <recommendedName>
        <fullName evidence="8">Auxin-responsive protein</fullName>
    </recommendedName>
</protein>
<name>A0AAE1Y206_9LAMI</name>
<evidence type="ECO:0000256" key="6">
    <source>
        <dbReference type="ARBA" id="ARBA00023242"/>
    </source>
</evidence>
<dbReference type="SUPFAM" id="SSF54277">
    <property type="entry name" value="CAD &amp; PB1 domains"/>
    <property type="match status" value="1"/>
</dbReference>
<keyword evidence="7 8" id="KW-0927">Auxin signaling pathway</keyword>
<evidence type="ECO:0000313" key="11">
    <source>
        <dbReference type="Proteomes" id="UP001293254"/>
    </source>
</evidence>
<dbReference type="Gene3D" id="3.10.20.90">
    <property type="entry name" value="Phosphatidylinositol 3-kinase Catalytic Subunit, Chain A, domain 1"/>
    <property type="match status" value="1"/>
</dbReference>
<dbReference type="InterPro" id="IPR003311">
    <property type="entry name" value="AUX_IAA"/>
</dbReference>
<reference evidence="10" key="2">
    <citation type="journal article" date="2024" name="Plant">
        <title>Genomic evolution and insights into agronomic trait innovations of Sesamum species.</title>
        <authorList>
            <person name="Miao H."/>
            <person name="Wang L."/>
            <person name="Qu L."/>
            <person name="Liu H."/>
            <person name="Sun Y."/>
            <person name="Le M."/>
            <person name="Wang Q."/>
            <person name="Wei S."/>
            <person name="Zheng Y."/>
            <person name="Lin W."/>
            <person name="Duan Y."/>
            <person name="Cao H."/>
            <person name="Xiong S."/>
            <person name="Wang X."/>
            <person name="Wei L."/>
            <person name="Li C."/>
            <person name="Ma Q."/>
            <person name="Ju M."/>
            <person name="Zhao R."/>
            <person name="Li G."/>
            <person name="Mu C."/>
            <person name="Tian Q."/>
            <person name="Mei H."/>
            <person name="Zhang T."/>
            <person name="Gao T."/>
            <person name="Zhang H."/>
        </authorList>
    </citation>
    <scope>NUCLEOTIDE SEQUENCE</scope>
    <source>
        <strain evidence="10">3651</strain>
    </source>
</reference>
<keyword evidence="4 8" id="KW-0805">Transcription regulation</keyword>
<keyword evidence="3 8" id="KW-0678">Repressor</keyword>
<comment type="similarity">
    <text evidence="2 8">Belongs to the Aux/IAA family.</text>
</comment>
<dbReference type="EMBL" id="JACGWO010000007">
    <property type="protein sequence ID" value="KAK4422160.1"/>
    <property type="molecule type" value="Genomic_DNA"/>
</dbReference>
<sequence>MELELGLGLSNNYNYQSNISAAGAGIMVKDRLDLNSCFADEQVESKDLCSLLLWSGRQPNEDPQNVNIVNDEEIVINSVMRKELMGHDEYDDHQNMGGGGMRRTRMMNYYSTYVKVKMEGVGIGRKIDVTLYHSYQALTRALIHMFAKYTTTTTSTRNDDDDDDDDEGDYAILYQDKQGHWMHLPPDDHIVPWERFIEAVQRMKIVRK</sequence>
<evidence type="ECO:0000256" key="5">
    <source>
        <dbReference type="ARBA" id="ARBA00023163"/>
    </source>
</evidence>
<evidence type="ECO:0000259" key="9">
    <source>
        <dbReference type="PROSITE" id="PS51745"/>
    </source>
</evidence>
<evidence type="ECO:0000256" key="4">
    <source>
        <dbReference type="ARBA" id="ARBA00023015"/>
    </source>
</evidence>
<evidence type="ECO:0000256" key="2">
    <source>
        <dbReference type="ARBA" id="ARBA00006728"/>
    </source>
</evidence>
<dbReference type="GO" id="GO:0009734">
    <property type="term" value="P:auxin-activated signaling pathway"/>
    <property type="evidence" value="ECO:0007669"/>
    <property type="project" value="UniProtKB-UniRule"/>
</dbReference>
<dbReference type="PROSITE" id="PS51745">
    <property type="entry name" value="PB1"/>
    <property type="match status" value="1"/>
</dbReference>
<accession>A0AAE1Y206</accession>
<evidence type="ECO:0000256" key="1">
    <source>
        <dbReference type="ARBA" id="ARBA00004123"/>
    </source>
</evidence>
<organism evidence="10 11">
    <name type="scientific">Sesamum alatum</name>
    <dbReference type="NCBI Taxonomy" id="300844"/>
    <lineage>
        <taxon>Eukaryota</taxon>
        <taxon>Viridiplantae</taxon>
        <taxon>Streptophyta</taxon>
        <taxon>Embryophyta</taxon>
        <taxon>Tracheophyta</taxon>
        <taxon>Spermatophyta</taxon>
        <taxon>Magnoliopsida</taxon>
        <taxon>eudicotyledons</taxon>
        <taxon>Gunneridae</taxon>
        <taxon>Pentapetalae</taxon>
        <taxon>asterids</taxon>
        <taxon>lamiids</taxon>
        <taxon>Lamiales</taxon>
        <taxon>Pedaliaceae</taxon>
        <taxon>Sesamum</taxon>
    </lineage>
</organism>
<comment type="subunit">
    <text evidence="8">Homodimers and heterodimers.</text>
</comment>
<dbReference type="InterPro" id="IPR053793">
    <property type="entry name" value="PB1-like"/>
</dbReference>
<evidence type="ECO:0000313" key="10">
    <source>
        <dbReference type="EMBL" id="KAK4422160.1"/>
    </source>
</evidence>
<reference evidence="10" key="1">
    <citation type="submission" date="2020-06" db="EMBL/GenBank/DDBJ databases">
        <authorList>
            <person name="Li T."/>
            <person name="Hu X."/>
            <person name="Zhang T."/>
            <person name="Song X."/>
            <person name="Zhang H."/>
            <person name="Dai N."/>
            <person name="Sheng W."/>
            <person name="Hou X."/>
            <person name="Wei L."/>
        </authorList>
    </citation>
    <scope>NUCLEOTIDE SEQUENCE</scope>
    <source>
        <strain evidence="10">3651</strain>
        <tissue evidence="10">Leaf</tissue>
    </source>
</reference>
<proteinExistence type="inferred from homology"/>
<feature type="domain" description="PB1" evidence="9">
    <location>
        <begin position="111"/>
        <end position="208"/>
    </location>
</feature>
<dbReference type="GO" id="GO:0005634">
    <property type="term" value="C:nucleus"/>
    <property type="evidence" value="ECO:0007669"/>
    <property type="project" value="UniProtKB-SubCell"/>
</dbReference>
<evidence type="ECO:0000256" key="8">
    <source>
        <dbReference type="RuleBase" id="RU004549"/>
    </source>
</evidence>
<comment type="subcellular location">
    <subcellularLocation>
        <location evidence="1 8">Nucleus</location>
    </subcellularLocation>
</comment>
<comment type="caution">
    <text evidence="10">The sequence shown here is derived from an EMBL/GenBank/DDBJ whole genome shotgun (WGS) entry which is preliminary data.</text>
</comment>